<dbReference type="CDD" id="cd04301">
    <property type="entry name" value="NAT_SF"/>
    <property type="match status" value="1"/>
</dbReference>
<protein>
    <submittedName>
        <fullName evidence="2">Ribosomal protein S18 acetylase RimI-like enzyme</fullName>
    </submittedName>
</protein>
<sequence>MVRLLVTYMEQLAPPDGAALSSPLAGAGIAEERPDADDYLSLYRSVGMPLQWDERLRMTREELLAFLASSSTALYILRHGGRSVGLCEFVGVGEREVELKHFGLVPDAQGRRLGPYLLDWSLRAIWSHRPERVWLHTDTWDHPKAKATYERIGFKAYAEVWEQFPD</sequence>
<proteinExistence type="predicted"/>
<name>A0ABR9IUJ0_RHIVS</name>
<organism evidence="2 3">
    <name type="scientific">Rhizobium viscosum</name>
    <name type="common">Arthrobacter viscosus</name>
    <dbReference type="NCBI Taxonomy" id="1673"/>
    <lineage>
        <taxon>Bacteria</taxon>
        <taxon>Pseudomonadati</taxon>
        <taxon>Pseudomonadota</taxon>
        <taxon>Alphaproteobacteria</taxon>
        <taxon>Hyphomicrobiales</taxon>
        <taxon>Rhizobiaceae</taxon>
        <taxon>Rhizobium/Agrobacterium group</taxon>
        <taxon>Rhizobium</taxon>
    </lineage>
</organism>
<keyword evidence="3" id="KW-1185">Reference proteome</keyword>
<evidence type="ECO:0000313" key="2">
    <source>
        <dbReference type="EMBL" id="MBE1506861.1"/>
    </source>
</evidence>
<dbReference type="EMBL" id="JADBEC010000001">
    <property type="protein sequence ID" value="MBE1506861.1"/>
    <property type="molecule type" value="Genomic_DNA"/>
</dbReference>
<dbReference type="RefSeq" id="WP_192730499.1">
    <property type="nucleotide sequence ID" value="NZ_BAAAVL010000014.1"/>
</dbReference>
<dbReference type="Pfam" id="PF00583">
    <property type="entry name" value="Acetyltransf_1"/>
    <property type="match status" value="1"/>
</dbReference>
<evidence type="ECO:0000259" key="1">
    <source>
        <dbReference type="PROSITE" id="PS51186"/>
    </source>
</evidence>
<dbReference type="InterPro" id="IPR000182">
    <property type="entry name" value="GNAT_dom"/>
</dbReference>
<dbReference type="Proteomes" id="UP000620262">
    <property type="component" value="Unassembled WGS sequence"/>
</dbReference>
<feature type="domain" description="N-acetyltransferase" evidence="1">
    <location>
        <begin position="27"/>
        <end position="166"/>
    </location>
</feature>
<evidence type="ECO:0000313" key="3">
    <source>
        <dbReference type="Proteomes" id="UP000620262"/>
    </source>
</evidence>
<comment type="caution">
    <text evidence="2">The sequence shown here is derived from an EMBL/GenBank/DDBJ whole genome shotgun (WGS) entry which is preliminary data.</text>
</comment>
<accession>A0ABR9IUJ0</accession>
<dbReference type="InterPro" id="IPR016181">
    <property type="entry name" value="Acyl_CoA_acyltransferase"/>
</dbReference>
<gene>
    <name evidence="2" type="ORF">H4W29_004042</name>
</gene>
<dbReference type="Gene3D" id="3.40.630.30">
    <property type="match status" value="1"/>
</dbReference>
<reference evidence="2 3" key="1">
    <citation type="submission" date="2020-10" db="EMBL/GenBank/DDBJ databases">
        <title>Sequencing the genomes of 1000 actinobacteria strains.</title>
        <authorList>
            <person name="Klenk H.-P."/>
        </authorList>
    </citation>
    <scope>NUCLEOTIDE SEQUENCE [LARGE SCALE GENOMIC DNA]</scope>
    <source>
        <strain evidence="2 3">DSM 7307</strain>
    </source>
</reference>
<dbReference type="SUPFAM" id="SSF55729">
    <property type="entry name" value="Acyl-CoA N-acyltransferases (Nat)"/>
    <property type="match status" value="1"/>
</dbReference>
<dbReference type="PROSITE" id="PS51186">
    <property type="entry name" value="GNAT"/>
    <property type="match status" value="1"/>
</dbReference>